<evidence type="ECO:0000313" key="1">
    <source>
        <dbReference type="EMBL" id="QNS07599.1"/>
    </source>
</evidence>
<reference evidence="1 2" key="1">
    <citation type="submission" date="2020-09" db="EMBL/GenBank/DDBJ databases">
        <title>A novel species.</title>
        <authorList>
            <person name="Gao J."/>
        </authorList>
    </citation>
    <scope>NUCLEOTIDE SEQUENCE [LARGE SCALE GENOMIC DNA]</scope>
    <source>
        <strain evidence="1 2">CRXT-Y-14</strain>
    </source>
</reference>
<evidence type="ECO:0000313" key="2">
    <source>
        <dbReference type="Proteomes" id="UP000516428"/>
    </source>
</evidence>
<dbReference type="Pfam" id="PF19934">
    <property type="entry name" value="DUF6397"/>
    <property type="match status" value="1"/>
</dbReference>
<organism evidence="1 2">
    <name type="scientific">Streptomyces xanthii</name>
    <dbReference type="NCBI Taxonomy" id="2768069"/>
    <lineage>
        <taxon>Bacteria</taxon>
        <taxon>Bacillati</taxon>
        <taxon>Actinomycetota</taxon>
        <taxon>Actinomycetes</taxon>
        <taxon>Kitasatosporales</taxon>
        <taxon>Streptomycetaceae</taxon>
        <taxon>Streptomyces</taxon>
    </lineage>
</organism>
<dbReference type="AlphaFoldDB" id="A0A7H1BFU4"/>
<sequence length="299" mass="33504">MQGDIMTRPQGSAARELGLKRGEFDLAVRLGRIRTVAAPDGGRRRVPSAEIERIRETEGFPDTLREQVRVVGTAQAAELMDIPPTRFTRLARAGMLTPAKFYVNRYRAVVWLYLAQELREFARSEINAPLLTGRTPDRLRARLAAGDDLRPRTWRARHASYLLGRSTDPWERAAAIATLLDPTQVAELVESPYERAHLHRLRPEETWYGAPESPTAQVVERILTADHPDEISWLRANLMLRMAEARRLRPAPVPASARTARTEPATATVPVPVTAPAPIAAPEETATRSLWSRLLGRRP</sequence>
<dbReference type="Proteomes" id="UP000516428">
    <property type="component" value="Chromosome"/>
</dbReference>
<dbReference type="InterPro" id="IPR045652">
    <property type="entry name" value="DUF6397"/>
</dbReference>
<name>A0A7H1BFU4_9ACTN</name>
<accession>A0A7H1BFU4</accession>
<keyword evidence="2" id="KW-1185">Reference proteome</keyword>
<protein>
    <submittedName>
        <fullName evidence="1">Uncharacterized protein</fullName>
    </submittedName>
</protein>
<gene>
    <name evidence="1" type="ORF">IAG42_31005</name>
</gene>
<dbReference type="EMBL" id="CP061281">
    <property type="protein sequence ID" value="QNS07599.1"/>
    <property type="molecule type" value="Genomic_DNA"/>
</dbReference>
<proteinExistence type="predicted"/>
<dbReference type="KEGG" id="sxn:IAG42_31005"/>